<accession>A0A3M0IB45</accession>
<dbReference type="InterPro" id="IPR036390">
    <property type="entry name" value="WH_DNA-bd_sf"/>
</dbReference>
<dbReference type="InterPro" id="IPR000524">
    <property type="entry name" value="Tscrpt_reg_HTH_GntR"/>
</dbReference>
<dbReference type="Pfam" id="PF00392">
    <property type="entry name" value="GntR"/>
    <property type="match status" value="1"/>
</dbReference>
<dbReference type="GO" id="GO:0045892">
    <property type="term" value="P:negative regulation of DNA-templated transcription"/>
    <property type="evidence" value="ECO:0007669"/>
    <property type="project" value="TreeGrafter"/>
</dbReference>
<dbReference type="PANTHER" id="PTHR44846:SF17">
    <property type="entry name" value="GNTR-FAMILY TRANSCRIPTIONAL REGULATOR"/>
    <property type="match status" value="1"/>
</dbReference>
<evidence type="ECO:0000259" key="5">
    <source>
        <dbReference type="PROSITE" id="PS50949"/>
    </source>
</evidence>
<sequence>MPKAYEVIADDIRRSIRDGGREPGERLPSETDLARHYRRSVPTVQNALRVLNEEGLIDKRHGSGTFVRCPRTRAVRDNGRHRWEKRRAREPEAERAQTGATEHDTGLELRDLVFYAAYREIEAPQDLADAFGVPAGTALLERTYRTRHTAETAPFSLVTSYLVRDLIAANPALLDDGNEPWPGGTQNQLYTVGIEVDRVEERFTARPPTPEEAEELELPPGTSVILLRKTSYDTAGRVVDITHVTLPGDRTELLFTTSLERW</sequence>
<keyword evidence="1" id="KW-0805">Transcription regulation</keyword>
<proteinExistence type="predicted"/>
<dbReference type="PROSITE" id="PS50949">
    <property type="entry name" value="HTH_GNTR"/>
    <property type="match status" value="1"/>
</dbReference>
<dbReference type="InterPro" id="IPR050679">
    <property type="entry name" value="Bact_HTH_transcr_reg"/>
</dbReference>
<evidence type="ECO:0000313" key="7">
    <source>
        <dbReference type="Proteomes" id="UP000270471"/>
    </source>
</evidence>
<evidence type="ECO:0000256" key="4">
    <source>
        <dbReference type="SAM" id="MobiDB-lite"/>
    </source>
</evidence>
<protein>
    <submittedName>
        <fullName evidence="6">Transcriptional regulator</fullName>
    </submittedName>
</protein>
<organism evidence="6 7">
    <name type="scientific">Streptomyces shenzhenensis</name>
    <dbReference type="NCBI Taxonomy" id="943815"/>
    <lineage>
        <taxon>Bacteria</taxon>
        <taxon>Bacillati</taxon>
        <taxon>Actinomycetota</taxon>
        <taxon>Actinomycetes</taxon>
        <taxon>Kitasatosporales</taxon>
        <taxon>Streptomycetaceae</taxon>
        <taxon>Streptomyces</taxon>
    </lineage>
</organism>
<dbReference type="EMBL" id="PENI01000006">
    <property type="protein sequence ID" value="RMB85642.1"/>
    <property type="molecule type" value="Genomic_DNA"/>
</dbReference>
<dbReference type="InterPro" id="IPR036388">
    <property type="entry name" value="WH-like_DNA-bd_sf"/>
</dbReference>
<keyword evidence="3" id="KW-0804">Transcription</keyword>
<keyword evidence="2" id="KW-0238">DNA-binding</keyword>
<evidence type="ECO:0000313" key="6">
    <source>
        <dbReference type="EMBL" id="RMB85642.1"/>
    </source>
</evidence>
<evidence type="ECO:0000256" key="1">
    <source>
        <dbReference type="ARBA" id="ARBA00023015"/>
    </source>
</evidence>
<dbReference type="InterPro" id="IPR011663">
    <property type="entry name" value="UTRA"/>
</dbReference>
<evidence type="ECO:0000256" key="2">
    <source>
        <dbReference type="ARBA" id="ARBA00023125"/>
    </source>
</evidence>
<feature type="region of interest" description="Disordered" evidence="4">
    <location>
        <begin position="78"/>
        <end position="102"/>
    </location>
</feature>
<dbReference type="SMART" id="SM00866">
    <property type="entry name" value="UTRA"/>
    <property type="match status" value="1"/>
</dbReference>
<dbReference type="GO" id="GO:0003677">
    <property type="term" value="F:DNA binding"/>
    <property type="evidence" value="ECO:0007669"/>
    <property type="project" value="UniProtKB-KW"/>
</dbReference>
<dbReference type="SUPFAM" id="SSF64288">
    <property type="entry name" value="Chorismate lyase-like"/>
    <property type="match status" value="1"/>
</dbReference>
<keyword evidence="7" id="KW-1185">Reference proteome</keyword>
<dbReference type="Gene3D" id="1.10.10.10">
    <property type="entry name" value="Winged helix-like DNA-binding domain superfamily/Winged helix DNA-binding domain"/>
    <property type="match status" value="1"/>
</dbReference>
<dbReference type="GO" id="GO:0003700">
    <property type="term" value="F:DNA-binding transcription factor activity"/>
    <property type="evidence" value="ECO:0007669"/>
    <property type="project" value="InterPro"/>
</dbReference>
<name>A0A3M0IB45_9ACTN</name>
<gene>
    <name evidence="6" type="ORF">CTZ28_12720</name>
</gene>
<reference evidence="6 7" key="1">
    <citation type="submission" date="2017-11" db="EMBL/GenBank/DDBJ databases">
        <title>Draft genome of actinobacteria isolated from guarana (Paullinia cupana (Mart.) Ducke.</title>
        <authorList>
            <person name="Siqueira K.A."/>
            <person name="Liotti R.G."/>
            <person name="Mendes T.A.O."/>
            <person name="Soares M.A."/>
        </authorList>
    </citation>
    <scope>NUCLEOTIDE SEQUENCE [LARGE SCALE GENOMIC DNA]</scope>
    <source>
        <strain evidence="6 7">193</strain>
    </source>
</reference>
<dbReference type="CDD" id="cd07377">
    <property type="entry name" value="WHTH_GntR"/>
    <property type="match status" value="1"/>
</dbReference>
<feature type="domain" description="HTH gntR-type" evidence="5">
    <location>
        <begin position="2"/>
        <end position="70"/>
    </location>
</feature>
<dbReference type="OrthoDB" id="4537656at2"/>
<dbReference type="Pfam" id="PF07702">
    <property type="entry name" value="UTRA"/>
    <property type="match status" value="1"/>
</dbReference>
<comment type="caution">
    <text evidence="6">The sequence shown here is derived from an EMBL/GenBank/DDBJ whole genome shotgun (WGS) entry which is preliminary data.</text>
</comment>
<dbReference type="SUPFAM" id="SSF46785">
    <property type="entry name" value="Winged helix' DNA-binding domain"/>
    <property type="match status" value="1"/>
</dbReference>
<dbReference type="AlphaFoldDB" id="A0A3M0IB45"/>
<dbReference type="InterPro" id="IPR028978">
    <property type="entry name" value="Chorismate_lyase_/UTRA_dom_sf"/>
</dbReference>
<dbReference type="Proteomes" id="UP000270471">
    <property type="component" value="Unassembled WGS sequence"/>
</dbReference>
<dbReference type="PANTHER" id="PTHR44846">
    <property type="entry name" value="MANNOSYL-D-GLYCERATE TRANSPORT/METABOLISM SYSTEM REPRESSOR MNGR-RELATED"/>
    <property type="match status" value="1"/>
</dbReference>
<dbReference type="Gene3D" id="3.40.1410.10">
    <property type="entry name" value="Chorismate lyase-like"/>
    <property type="match status" value="1"/>
</dbReference>
<evidence type="ECO:0000256" key="3">
    <source>
        <dbReference type="ARBA" id="ARBA00023163"/>
    </source>
</evidence>
<dbReference type="RefSeq" id="WP_121889464.1">
    <property type="nucleotide sequence ID" value="NZ_PENI01000006.1"/>
</dbReference>
<dbReference type="SMART" id="SM00345">
    <property type="entry name" value="HTH_GNTR"/>
    <property type="match status" value="1"/>
</dbReference>